<dbReference type="PANTHER" id="PTHR21580">
    <property type="entry name" value="SHIPPO-1-RELATED"/>
    <property type="match status" value="1"/>
</dbReference>
<dbReference type="SUPFAM" id="SSF56219">
    <property type="entry name" value="DNase I-like"/>
    <property type="match status" value="1"/>
</dbReference>
<protein>
    <recommendedName>
        <fullName evidence="4">Endonuclease/exonuclease/phosphatase domain-containing protein</fullName>
    </recommendedName>
</protein>
<sequence length="721" mass="81519">MKNFHVVICDDSFEGILWIKLQDKLNKADVLYSCVCYLPPINSTRTCDANEYFDMLISQIHIYGKDAFFYICGDFNGRCSEMEDFIPGIDILPERKVLDFTANAYGENLCDFCINANCCILNGRNSKKDNFTYVSTQGSSVVDYCLVPYEAIEKFTNFEVLTVSELTEKTQLFSQIDSITVKPDHSLLMWDLNVNIHDIAKTVESNTISEQRYLKFDVQNIPNHMFQDNIEELNDMIYSLESSVNSQTDLNNCYSVFVDLIKTEMMDKLKVKEICANSAISNKRRRSKKPWWSEALTELWNSLCCAEKEMLKSHGHRKKELRLIFVQRRKCFDKEVQKCKRIYWKKQQDNIENLLTSNSQQFWKEIGKIGVGQERRKRIPMEVVREDGTTSNDMTDILQVWQDSFQTLLNSSGNNSISETQNEINESDGSYLNEHISLEELIRAIRSLKNNKASGIDEIPGEVLKNPKLVKFLLTLFNKCFETGMVPDIWSPGPAKYLLPNTVGTKEVDVTKKGAPSFTFGSRYFLDKSFSPGPAYNVDSSFTSKGRGVGPSYSFGGRIKEPTRWVSPGPGAYSTDRKPLREINAPAYSLSPRTTQRRIDYTPSPNAYSLPSTIGPNVPGQRGGYASSIQGKSSYMNFNADLAKSPGPASYFPNNQNGNKKNPPSYSISGRGKPEKYDNSVPGPGAYSPSLVNMTSSPRYPIGVRHSQFQMPVMPLANVSD</sequence>
<proteinExistence type="predicted"/>
<dbReference type="InterPro" id="IPR010736">
    <property type="entry name" value="SHIPPO-rpt"/>
</dbReference>
<dbReference type="PANTHER" id="PTHR21580:SF28">
    <property type="entry name" value="BOREALIN N-TERMINAL DOMAIN-CONTAINING PROTEIN-RELATED"/>
    <property type="match status" value="1"/>
</dbReference>
<dbReference type="OrthoDB" id="429991at2759"/>
<dbReference type="InterPro" id="IPR051291">
    <property type="entry name" value="CIMAP"/>
</dbReference>
<dbReference type="InterPro" id="IPR036691">
    <property type="entry name" value="Endo/exonu/phosph_ase_sf"/>
</dbReference>
<organism evidence="2 3">
    <name type="scientific">Mytilus galloprovincialis</name>
    <name type="common">Mediterranean mussel</name>
    <dbReference type="NCBI Taxonomy" id="29158"/>
    <lineage>
        <taxon>Eukaryota</taxon>
        <taxon>Metazoa</taxon>
        <taxon>Spiralia</taxon>
        <taxon>Lophotrochozoa</taxon>
        <taxon>Mollusca</taxon>
        <taxon>Bivalvia</taxon>
        <taxon>Autobranchia</taxon>
        <taxon>Pteriomorphia</taxon>
        <taxon>Mytilida</taxon>
        <taxon>Mytiloidea</taxon>
        <taxon>Mytilidae</taxon>
        <taxon>Mytilinae</taxon>
        <taxon>Mytilus</taxon>
    </lineage>
</organism>
<dbReference type="Proteomes" id="UP000596742">
    <property type="component" value="Unassembled WGS sequence"/>
</dbReference>
<dbReference type="Pfam" id="PF07004">
    <property type="entry name" value="SHIPPO-rpt"/>
    <property type="match status" value="5"/>
</dbReference>
<name>A0A8B6BLZ5_MYTGA</name>
<reference evidence="2" key="1">
    <citation type="submission" date="2018-11" db="EMBL/GenBank/DDBJ databases">
        <authorList>
            <person name="Alioto T."/>
            <person name="Alioto T."/>
        </authorList>
    </citation>
    <scope>NUCLEOTIDE SEQUENCE</scope>
</reference>
<evidence type="ECO:0000256" key="1">
    <source>
        <dbReference type="SAM" id="MobiDB-lite"/>
    </source>
</evidence>
<dbReference type="AlphaFoldDB" id="A0A8B6BLZ5"/>
<evidence type="ECO:0000313" key="2">
    <source>
        <dbReference type="EMBL" id="VDH92829.1"/>
    </source>
</evidence>
<comment type="caution">
    <text evidence="2">The sequence shown here is derived from an EMBL/GenBank/DDBJ whole genome shotgun (WGS) entry which is preliminary data.</text>
</comment>
<feature type="region of interest" description="Disordered" evidence="1">
    <location>
        <begin position="647"/>
        <end position="690"/>
    </location>
</feature>
<dbReference type="Gene3D" id="3.60.10.10">
    <property type="entry name" value="Endonuclease/exonuclease/phosphatase"/>
    <property type="match status" value="1"/>
</dbReference>
<keyword evidence="3" id="KW-1185">Reference proteome</keyword>
<gene>
    <name evidence="2" type="ORF">MGAL_10B076881</name>
</gene>
<dbReference type="EMBL" id="UYJE01000385">
    <property type="protein sequence ID" value="VDH92829.1"/>
    <property type="molecule type" value="Genomic_DNA"/>
</dbReference>
<evidence type="ECO:0000313" key="3">
    <source>
        <dbReference type="Proteomes" id="UP000596742"/>
    </source>
</evidence>
<accession>A0A8B6BLZ5</accession>
<feature type="compositionally biased region" description="Low complexity" evidence="1">
    <location>
        <begin position="653"/>
        <end position="664"/>
    </location>
</feature>
<evidence type="ECO:0008006" key="4">
    <source>
        <dbReference type="Google" id="ProtNLM"/>
    </source>
</evidence>